<sequence length="102" mass="11415">MIDLKGMVSIPFLKKAVFTGSSRGMNFLLRKLSGEDGKEDRLQAAVWPGPFIFAVTEEEKKIFQDFSFSPEGLKEAVDWLNQIYEARFAPETSPSEPAGVKD</sequence>
<dbReference type="EMBL" id="DVGC01000058">
    <property type="protein sequence ID" value="HIR06333.1"/>
    <property type="molecule type" value="Genomic_DNA"/>
</dbReference>
<proteinExistence type="predicted"/>
<evidence type="ECO:0000313" key="2">
    <source>
        <dbReference type="Proteomes" id="UP000824250"/>
    </source>
</evidence>
<comment type="caution">
    <text evidence="1">The sequence shown here is derived from an EMBL/GenBank/DDBJ whole genome shotgun (WGS) entry which is preliminary data.</text>
</comment>
<dbReference type="AlphaFoldDB" id="A0A9D1A5X1"/>
<evidence type="ECO:0008006" key="3">
    <source>
        <dbReference type="Google" id="ProtNLM"/>
    </source>
</evidence>
<protein>
    <recommendedName>
        <fullName evidence="3">GNAT family acetyltransferase</fullName>
    </recommendedName>
</protein>
<reference evidence="1" key="1">
    <citation type="submission" date="2020-10" db="EMBL/GenBank/DDBJ databases">
        <authorList>
            <person name="Gilroy R."/>
        </authorList>
    </citation>
    <scope>NUCLEOTIDE SEQUENCE</scope>
    <source>
        <strain evidence="1">CHK180-2868</strain>
    </source>
</reference>
<reference evidence="1" key="2">
    <citation type="journal article" date="2021" name="PeerJ">
        <title>Extensive microbial diversity within the chicken gut microbiome revealed by metagenomics and culture.</title>
        <authorList>
            <person name="Gilroy R."/>
            <person name="Ravi A."/>
            <person name="Getino M."/>
            <person name="Pursley I."/>
            <person name="Horton D.L."/>
            <person name="Alikhan N.F."/>
            <person name="Baker D."/>
            <person name="Gharbi K."/>
            <person name="Hall N."/>
            <person name="Watson M."/>
            <person name="Adriaenssens E.M."/>
            <person name="Foster-Nyarko E."/>
            <person name="Jarju S."/>
            <person name="Secka A."/>
            <person name="Antonio M."/>
            <person name="Oren A."/>
            <person name="Chaudhuri R.R."/>
            <person name="La Ragione R."/>
            <person name="Hildebrand F."/>
            <person name="Pallen M.J."/>
        </authorList>
    </citation>
    <scope>NUCLEOTIDE SEQUENCE</scope>
    <source>
        <strain evidence="1">CHK180-2868</strain>
    </source>
</reference>
<name>A0A9D1A5X1_9FIRM</name>
<organism evidence="1 2">
    <name type="scientific">Candidatus Copromonas faecavium</name>
    <name type="common">nom. illeg.</name>
    <dbReference type="NCBI Taxonomy" id="2840740"/>
    <lineage>
        <taxon>Bacteria</taxon>
        <taxon>Bacillati</taxon>
        <taxon>Bacillota</taxon>
        <taxon>Clostridia</taxon>
        <taxon>Lachnospirales</taxon>
        <taxon>Lachnospiraceae</taxon>
        <taxon>Candidatus Copromonas (nom. illeg.)</taxon>
    </lineage>
</organism>
<gene>
    <name evidence="1" type="ORF">IAB28_10280</name>
</gene>
<evidence type="ECO:0000313" key="1">
    <source>
        <dbReference type="EMBL" id="HIR06333.1"/>
    </source>
</evidence>
<accession>A0A9D1A5X1</accession>
<dbReference type="Proteomes" id="UP000824250">
    <property type="component" value="Unassembled WGS sequence"/>
</dbReference>